<dbReference type="Proteomes" id="UP000023541">
    <property type="component" value="Unassembled WGS sequence"/>
</dbReference>
<evidence type="ECO:0008006" key="3">
    <source>
        <dbReference type="Google" id="ProtNLM"/>
    </source>
</evidence>
<dbReference type="GO" id="GO:0005509">
    <property type="term" value="F:calcium ion binding"/>
    <property type="evidence" value="ECO:0007669"/>
    <property type="project" value="InterPro"/>
</dbReference>
<name>A0A023BZ48_9FLAO</name>
<comment type="caution">
    <text evidence="1">The sequence shown here is derived from an EMBL/GenBank/DDBJ whole genome shotgun (WGS) entry which is preliminary data.</text>
</comment>
<evidence type="ECO:0000313" key="1">
    <source>
        <dbReference type="EMBL" id="EZH75265.1"/>
    </source>
</evidence>
<protein>
    <recommendedName>
        <fullName evidence="3">Thrombospondin</fullName>
    </recommendedName>
</protein>
<dbReference type="AlphaFoldDB" id="A0A023BZ48"/>
<gene>
    <name evidence="1" type="ORF">ATO12_00375</name>
</gene>
<dbReference type="eggNOG" id="ENOG5032GB0">
    <property type="taxonomic scope" value="Bacteria"/>
</dbReference>
<reference evidence="1 2" key="1">
    <citation type="submission" date="2014-04" db="EMBL/GenBank/DDBJ databases">
        <title>Aquimarina sp. 22II-S11-z7 Genome Sequencing.</title>
        <authorList>
            <person name="Lai Q."/>
        </authorList>
    </citation>
    <scope>NUCLEOTIDE SEQUENCE [LARGE SCALE GENOMIC DNA]</scope>
    <source>
        <strain evidence="1 2">22II-S11-z7</strain>
    </source>
</reference>
<accession>A0A023BZ48</accession>
<evidence type="ECO:0000313" key="2">
    <source>
        <dbReference type="Proteomes" id="UP000023541"/>
    </source>
</evidence>
<sequence length="66" mass="7292">MKTKRVYLSIMVFTVFFILSSCISTDDDFIERNDDDGDGVINVIDECSRTPKGVVVDAVGCPAEED</sequence>
<dbReference type="InterPro" id="IPR028974">
    <property type="entry name" value="TSP_type-3_rpt"/>
</dbReference>
<dbReference type="EMBL" id="AQRA01000001">
    <property type="protein sequence ID" value="EZH75265.1"/>
    <property type="molecule type" value="Genomic_DNA"/>
</dbReference>
<dbReference type="SUPFAM" id="SSF103647">
    <property type="entry name" value="TSP type-3 repeat"/>
    <property type="match status" value="1"/>
</dbReference>
<organism evidence="1 2">
    <name type="scientific">Aquimarina atlantica</name>
    <dbReference type="NCBI Taxonomy" id="1317122"/>
    <lineage>
        <taxon>Bacteria</taxon>
        <taxon>Pseudomonadati</taxon>
        <taxon>Bacteroidota</taxon>
        <taxon>Flavobacteriia</taxon>
        <taxon>Flavobacteriales</taxon>
        <taxon>Flavobacteriaceae</taxon>
        <taxon>Aquimarina</taxon>
    </lineage>
</organism>
<dbReference type="RefSeq" id="WP_034237601.1">
    <property type="nucleotide sequence ID" value="NZ_AQRA01000001.1"/>
</dbReference>
<proteinExistence type="predicted"/>
<keyword evidence="2" id="KW-1185">Reference proteome</keyword>
<dbReference type="PROSITE" id="PS51257">
    <property type="entry name" value="PROKAR_LIPOPROTEIN"/>
    <property type="match status" value="1"/>
</dbReference>